<keyword evidence="2" id="KW-1185">Reference proteome</keyword>
<dbReference type="Proteomes" id="UP000271098">
    <property type="component" value="Unassembled WGS sequence"/>
</dbReference>
<dbReference type="WBParaSite" id="GPUH_0002172601-mRNA-1">
    <property type="protein sequence ID" value="GPUH_0002172601-mRNA-1"/>
    <property type="gene ID" value="GPUH_0002172601"/>
</dbReference>
<evidence type="ECO:0000313" key="3">
    <source>
        <dbReference type="WBParaSite" id="GPUH_0002172601-mRNA-1"/>
    </source>
</evidence>
<sequence length="162" mass="19235">MREDLPRQLLRLRKLRQQLLDLRANIVNASKRSHSDQQRLWASLHKACEDNRKETVERRKALIDDTHQRVSNALRDLFAKIHYPFEEAVDPKTYQKQIRQIGLLLKCSGLLNNRDLSVDRSSILDCSEDELFVVMHIFNRRNWEDFFLPVVNLTVWIGDQEI</sequence>
<protein>
    <submittedName>
        <fullName evidence="3">Centromere protein K</fullName>
    </submittedName>
</protein>
<name>A0A183EL58_9BILA</name>
<reference evidence="3" key="1">
    <citation type="submission" date="2016-06" db="UniProtKB">
        <authorList>
            <consortium name="WormBaseParasite"/>
        </authorList>
    </citation>
    <scope>IDENTIFICATION</scope>
</reference>
<evidence type="ECO:0000313" key="1">
    <source>
        <dbReference type="EMBL" id="VDN38769.1"/>
    </source>
</evidence>
<dbReference type="AlphaFoldDB" id="A0A183EL58"/>
<gene>
    <name evidence="1" type="ORF">GPUH_LOCUS21697</name>
</gene>
<reference evidence="1 2" key="2">
    <citation type="submission" date="2018-11" db="EMBL/GenBank/DDBJ databases">
        <authorList>
            <consortium name="Pathogen Informatics"/>
        </authorList>
    </citation>
    <scope>NUCLEOTIDE SEQUENCE [LARGE SCALE GENOMIC DNA]</scope>
</reference>
<organism evidence="3">
    <name type="scientific">Gongylonema pulchrum</name>
    <dbReference type="NCBI Taxonomy" id="637853"/>
    <lineage>
        <taxon>Eukaryota</taxon>
        <taxon>Metazoa</taxon>
        <taxon>Ecdysozoa</taxon>
        <taxon>Nematoda</taxon>
        <taxon>Chromadorea</taxon>
        <taxon>Rhabditida</taxon>
        <taxon>Spirurina</taxon>
        <taxon>Spiruromorpha</taxon>
        <taxon>Spiruroidea</taxon>
        <taxon>Gongylonematidae</taxon>
        <taxon>Gongylonema</taxon>
    </lineage>
</organism>
<accession>A0A183EL58</accession>
<evidence type="ECO:0000313" key="2">
    <source>
        <dbReference type="Proteomes" id="UP000271098"/>
    </source>
</evidence>
<proteinExistence type="predicted"/>
<dbReference type="EMBL" id="UYRT01093258">
    <property type="protein sequence ID" value="VDN38769.1"/>
    <property type="molecule type" value="Genomic_DNA"/>
</dbReference>